<keyword evidence="3 6" id="KW-0378">Hydrolase</keyword>
<feature type="signal peptide" evidence="7">
    <location>
        <begin position="1"/>
        <end position="17"/>
    </location>
</feature>
<feature type="domain" description="Peptidase S1" evidence="8">
    <location>
        <begin position="736"/>
        <end position="949"/>
    </location>
</feature>
<organism evidence="9 10">
    <name type="scientific">Exocentrus adspersus</name>
    <dbReference type="NCBI Taxonomy" id="1586481"/>
    <lineage>
        <taxon>Eukaryota</taxon>
        <taxon>Metazoa</taxon>
        <taxon>Ecdysozoa</taxon>
        <taxon>Arthropoda</taxon>
        <taxon>Hexapoda</taxon>
        <taxon>Insecta</taxon>
        <taxon>Pterygota</taxon>
        <taxon>Neoptera</taxon>
        <taxon>Endopterygota</taxon>
        <taxon>Coleoptera</taxon>
        <taxon>Polyphaga</taxon>
        <taxon>Cucujiformia</taxon>
        <taxon>Chrysomeloidea</taxon>
        <taxon>Cerambycidae</taxon>
        <taxon>Lamiinae</taxon>
        <taxon>Acanthocinini</taxon>
        <taxon>Exocentrus</taxon>
    </lineage>
</organism>
<dbReference type="InterPro" id="IPR018114">
    <property type="entry name" value="TRYPSIN_HIS"/>
</dbReference>
<dbReference type="FunFam" id="2.40.10.10:FF:000068">
    <property type="entry name" value="transmembrane protease serine 2"/>
    <property type="match status" value="2"/>
</dbReference>
<comment type="caution">
    <text evidence="9">The sequence shown here is derived from an EMBL/GenBank/DDBJ whole genome shotgun (WGS) entry which is preliminary data.</text>
</comment>
<protein>
    <recommendedName>
        <fullName evidence="8">Peptidase S1 domain-containing protein</fullName>
    </recommendedName>
</protein>
<dbReference type="InterPro" id="IPR001314">
    <property type="entry name" value="Peptidase_S1A"/>
</dbReference>
<dbReference type="FunFam" id="2.40.10.10:FF:000166">
    <property type="entry name" value="Trypsin"/>
    <property type="match status" value="3"/>
</dbReference>
<dbReference type="SUPFAM" id="SSF50494">
    <property type="entry name" value="Trypsin-like serine proteases"/>
    <property type="match status" value="5"/>
</dbReference>
<sequence length="1213" mass="131598">MKIIALCLLILLGSLEALPHPSRLISDGFKGENIYATPISSHTVGKPIGERIFGGEEAEPHSRPYQVALLINGRSLCGGSLISRNFVLTAAHCTIIASYVELVFGAHNTLTHESTQLRVTSSSIINNPKYNAASFSNDISVIKTPSPIVTNNHIQIVKLAPESAGPFVGLSGILSGWGTTSSTNSSLPTGLLQVSLVVMGNEECAKYYGSIIQESTMCTHGFNQVGGCGGDSGGPFVERWYYRYQIGIVSFISSKGCDNGDPTGFTRISSYRKWIDDNTDVSDYEKNHSSAGTNRLLFQWLSSDKIKRKNAYVDPVPNYTITRPVDGRIIGGGEVEPHSIPYQVALLIDGRSLCGGSLISLNYVLTAAHYTVNASYVELVFGAHNILINESTQLRVTSSNIINHPDFNSSNYNNDIALIKTPTPIVPNEHIQIVKLAPAYAGLYIGFAAVLSGWGTTSDSDPSIAPGLREVHFVVISNTPCAAVYGFDIIDIVDMSKIKISTCVKIERIITFYFTHILTMKITIPLLTFLGICLALPSTHLSHNVVKPENVSVEPVSNRTAVRRVDGRIFGGVEVEPHSRPYLVALLIDGRSLCGGSLISLNFVLTAAHCTISASYVELVFGAHNILINESTQLRVTSSSIINHADFNSSNYINDISLIKIPSPIVPNDHIQAVNLAPPSAGSYTGFGARLSGWEITSNSNSSCLALLSTHLSQDRSSGENVYFEPRSNYMLDGRIIGGEEAVPHSRPYHVGILIDGRTLCSGSLISPNYVLTAAHCTINASYVDLIFGAHNVNIQEPTQLRVTSSVIINHPDYGNTTTYSNDIALIKTPTPIVTNNNIKLVRLPPSGRCKLRRLFRISPLLRVVYLVILDYFTCLVDIRPNVYERTNLCTSGRGNVGACHGDSGSPLVVSHTQAGIASYVSTNSCEAEYPTVYTRVSLYRQWINENSDLLVGLSLALLSTDQTKAGSLYFEPRSNYTLDGGRILGGEEVAPHSRPYHVAILINGRSLCSGSLISPNYVLTAAHCTINATYVDLIFGAHNINVQEPSEIHVTSTVIINHPDYGNPSTYSNDIALIKIPTPIVTNNYIKLVRLPPADAGSYEGTVAALSGWGTTSDSNSSLSTVLREVYLVIWDLYTCYINTIPDVYDDESNICTSGTGKVGACNGDSGGPLVFYNTQVGIVSYVSTNVCESEYPTVYTRVSFYRHWINENSDL</sequence>
<evidence type="ECO:0000256" key="5">
    <source>
        <dbReference type="ARBA" id="ARBA00023157"/>
    </source>
</evidence>
<feature type="domain" description="Peptidase S1" evidence="8">
    <location>
        <begin position="52"/>
        <end position="280"/>
    </location>
</feature>
<dbReference type="InterPro" id="IPR009003">
    <property type="entry name" value="Peptidase_S1_PA"/>
</dbReference>
<proteinExistence type="predicted"/>
<evidence type="ECO:0000256" key="1">
    <source>
        <dbReference type="ARBA" id="ARBA00004239"/>
    </source>
</evidence>
<keyword evidence="4 6" id="KW-0720">Serine protease</keyword>
<dbReference type="PRINTS" id="PR00722">
    <property type="entry name" value="CHYMOTRYPSIN"/>
</dbReference>
<dbReference type="GO" id="GO:0005615">
    <property type="term" value="C:extracellular space"/>
    <property type="evidence" value="ECO:0007669"/>
    <property type="project" value="TreeGrafter"/>
</dbReference>
<keyword evidence="5" id="KW-1015">Disulfide bond</keyword>
<dbReference type="SMART" id="SM00020">
    <property type="entry name" value="Tryp_SPc"/>
    <property type="match status" value="5"/>
</dbReference>
<dbReference type="InterPro" id="IPR050127">
    <property type="entry name" value="Serine_Proteases_S1"/>
</dbReference>
<dbReference type="FunFam" id="2.40.10.10:FF:000036">
    <property type="entry name" value="Trypsin beta"/>
    <property type="match status" value="1"/>
</dbReference>
<dbReference type="GO" id="GO:0006508">
    <property type="term" value="P:proteolysis"/>
    <property type="evidence" value="ECO:0007669"/>
    <property type="project" value="UniProtKB-KW"/>
</dbReference>
<dbReference type="Proteomes" id="UP001159042">
    <property type="component" value="Unassembled WGS sequence"/>
</dbReference>
<dbReference type="AlphaFoldDB" id="A0AAV8VEN5"/>
<evidence type="ECO:0000313" key="9">
    <source>
        <dbReference type="EMBL" id="KAJ8912487.1"/>
    </source>
</evidence>
<dbReference type="PANTHER" id="PTHR24264">
    <property type="entry name" value="TRYPSIN-RELATED"/>
    <property type="match status" value="1"/>
</dbReference>
<keyword evidence="7" id="KW-0732">Signal</keyword>
<evidence type="ECO:0000259" key="8">
    <source>
        <dbReference type="PROSITE" id="PS50240"/>
    </source>
</evidence>
<name>A0AAV8VEN5_9CUCU</name>
<dbReference type="CDD" id="cd00190">
    <property type="entry name" value="Tryp_SPc"/>
    <property type="match status" value="4"/>
</dbReference>
<comment type="subcellular location">
    <subcellularLocation>
        <location evidence="1">Secreted</location>
        <location evidence="1">Extracellular space</location>
    </subcellularLocation>
</comment>
<dbReference type="Pfam" id="PF00089">
    <property type="entry name" value="Trypsin"/>
    <property type="match status" value="5"/>
</dbReference>
<dbReference type="InterPro" id="IPR033116">
    <property type="entry name" value="TRYPSIN_SER"/>
</dbReference>
<gene>
    <name evidence="9" type="ORF">NQ315_014587</name>
</gene>
<dbReference type="EMBL" id="JANEYG010000128">
    <property type="protein sequence ID" value="KAJ8912487.1"/>
    <property type="molecule type" value="Genomic_DNA"/>
</dbReference>
<feature type="domain" description="Peptidase S1" evidence="8">
    <location>
        <begin position="984"/>
        <end position="1212"/>
    </location>
</feature>
<evidence type="ECO:0000256" key="3">
    <source>
        <dbReference type="ARBA" id="ARBA00022801"/>
    </source>
</evidence>
<evidence type="ECO:0000256" key="6">
    <source>
        <dbReference type="RuleBase" id="RU363034"/>
    </source>
</evidence>
<keyword evidence="10" id="KW-1185">Reference proteome</keyword>
<evidence type="ECO:0000256" key="4">
    <source>
        <dbReference type="ARBA" id="ARBA00022825"/>
    </source>
</evidence>
<dbReference type="PANTHER" id="PTHR24264:SF20">
    <property type="entry name" value="TRYPSIN-LIKE"/>
    <property type="match status" value="1"/>
</dbReference>
<dbReference type="PROSITE" id="PS50240">
    <property type="entry name" value="TRYPSIN_DOM"/>
    <property type="match status" value="5"/>
</dbReference>
<accession>A0AAV8VEN5</accession>
<evidence type="ECO:0000256" key="7">
    <source>
        <dbReference type="SAM" id="SignalP"/>
    </source>
</evidence>
<dbReference type="PROSITE" id="PS00134">
    <property type="entry name" value="TRYPSIN_HIS"/>
    <property type="match status" value="3"/>
</dbReference>
<feature type="chain" id="PRO_5043956232" description="Peptidase S1 domain-containing protein" evidence="7">
    <location>
        <begin position="18"/>
        <end position="1213"/>
    </location>
</feature>
<evidence type="ECO:0000313" key="10">
    <source>
        <dbReference type="Proteomes" id="UP001159042"/>
    </source>
</evidence>
<dbReference type="GO" id="GO:0004252">
    <property type="term" value="F:serine-type endopeptidase activity"/>
    <property type="evidence" value="ECO:0007669"/>
    <property type="project" value="InterPro"/>
</dbReference>
<keyword evidence="2 6" id="KW-0645">Protease</keyword>
<evidence type="ECO:0000256" key="2">
    <source>
        <dbReference type="ARBA" id="ARBA00022670"/>
    </source>
</evidence>
<feature type="domain" description="Peptidase S1" evidence="8">
    <location>
        <begin position="596"/>
        <end position="694"/>
    </location>
</feature>
<dbReference type="InterPro" id="IPR001254">
    <property type="entry name" value="Trypsin_dom"/>
</dbReference>
<dbReference type="Gene3D" id="2.40.10.10">
    <property type="entry name" value="Trypsin-like serine proteases"/>
    <property type="match status" value="8"/>
</dbReference>
<feature type="domain" description="Peptidase S1" evidence="8">
    <location>
        <begin position="329"/>
        <end position="595"/>
    </location>
</feature>
<dbReference type="InterPro" id="IPR043504">
    <property type="entry name" value="Peptidase_S1_PA_chymotrypsin"/>
</dbReference>
<reference evidence="9 10" key="1">
    <citation type="journal article" date="2023" name="Insect Mol. Biol.">
        <title>Genome sequencing provides insights into the evolution of gene families encoding plant cell wall-degrading enzymes in longhorned beetles.</title>
        <authorList>
            <person name="Shin N.R."/>
            <person name="Okamura Y."/>
            <person name="Kirsch R."/>
            <person name="Pauchet Y."/>
        </authorList>
    </citation>
    <scope>NUCLEOTIDE SEQUENCE [LARGE SCALE GENOMIC DNA]</scope>
    <source>
        <strain evidence="9">EAD_L_NR</strain>
    </source>
</reference>
<dbReference type="PROSITE" id="PS00135">
    <property type="entry name" value="TRYPSIN_SER"/>
    <property type="match status" value="3"/>
</dbReference>